<keyword evidence="4" id="KW-0862">Zinc</keyword>
<keyword evidence="2" id="KW-0479">Metal-binding</keyword>
<dbReference type="InterPro" id="IPR036236">
    <property type="entry name" value="Znf_C2H2_sf"/>
</dbReference>
<dbReference type="PANTHER" id="PTHR46481">
    <property type="entry name" value="ZINC FINGER BED DOMAIN-CONTAINING PROTEIN 4"/>
    <property type="match status" value="1"/>
</dbReference>
<name>A0A1G4IYS0_9SACH</name>
<dbReference type="SUPFAM" id="SSF57667">
    <property type="entry name" value="beta-beta-alpha zinc fingers"/>
    <property type="match status" value="1"/>
</dbReference>
<organism evidence="7 8">
    <name type="scientific">Lachancea meyersii CBS 8951</name>
    <dbReference type="NCBI Taxonomy" id="1266667"/>
    <lineage>
        <taxon>Eukaryota</taxon>
        <taxon>Fungi</taxon>
        <taxon>Dikarya</taxon>
        <taxon>Ascomycota</taxon>
        <taxon>Saccharomycotina</taxon>
        <taxon>Saccharomycetes</taxon>
        <taxon>Saccharomycetales</taxon>
        <taxon>Saccharomycetaceae</taxon>
        <taxon>Lachancea</taxon>
    </lineage>
</organism>
<proteinExistence type="predicted"/>
<evidence type="ECO:0000256" key="2">
    <source>
        <dbReference type="ARBA" id="ARBA00022723"/>
    </source>
</evidence>
<evidence type="ECO:0000313" key="7">
    <source>
        <dbReference type="EMBL" id="SCU82361.1"/>
    </source>
</evidence>
<evidence type="ECO:0000256" key="5">
    <source>
        <dbReference type="ARBA" id="ARBA00023242"/>
    </source>
</evidence>
<keyword evidence="3" id="KW-0863">Zinc-finger</keyword>
<evidence type="ECO:0000256" key="3">
    <source>
        <dbReference type="ARBA" id="ARBA00022771"/>
    </source>
</evidence>
<comment type="subcellular location">
    <subcellularLocation>
        <location evidence="1">Nucleus</location>
    </subcellularLocation>
</comment>
<keyword evidence="5" id="KW-0539">Nucleus</keyword>
<dbReference type="SUPFAM" id="SSF53098">
    <property type="entry name" value="Ribonuclease H-like"/>
    <property type="match status" value="1"/>
</dbReference>
<dbReference type="PANTHER" id="PTHR46481:SF10">
    <property type="entry name" value="ZINC FINGER BED DOMAIN-CONTAINING PROTEIN 39"/>
    <property type="match status" value="1"/>
</dbReference>
<dbReference type="EMBL" id="LT598479">
    <property type="protein sequence ID" value="SCU82361.1"/>
    <property type="molecule type" value="Genomic_DNA"/>
</dbReference>
<gene>
    <name evidence="7" type="ORF">LAME_0C00782T</name>
</gene>
<evidence type="ECO:0000256" key="6">
    <source>
        <dbReference type="SAM" id="MobiDB-lite"/>
    </source>
</evidence>
<dbReference type="GO" id="GO:0008270">
    <property type="term" value="F:zinc ion binding"/>
    <property type="evidence" value="ECO:0007669"/>
    <property type="project" value="UniProtKB-KW"/>
</dbReference>
<sequence>MEQRIVEAKTVLSEKEPAFELADHEILHLGESTLVEPPATGWMHRSSLRKHFHVTYSSGVKLATCVHCGKGFKERKSTGNLSKHIKNIHPHLFIPGRDRSRNVDSSNCRSLAIQKPRLPSFIVAASTERPEEFFEIDLLIEKQLPLSITSTKAWKRFTKNTIGTLAKPRSSISLEKISMYLQSFDNELIDRMQSTDYINLVPCVHRAKTGEAFLTVTASFIPGLLKNKFPFYPVGDTRNSRGSSSTVKETHLLDFISLDAIEKGHASLDSEFTNILGRFDISRKVLLLTNDLAWQTLAERFPVNIGHKLGGEVNDLGSIRCASEMLETLLALITSELVKNGKMKKAFERLGKLGELINESETVKESLVNRGIFPVPTGSNMTAMCIWQQAFVYLTYHDQFINWTKSAKFIEAAEEFREIEECSQTIDESYQCLEYFVACCSIFQHLDKLIQKDDFNRLSNAATLYFTLKHYYDACHSAVFGKIVQTPGESFDFSFINGNKELPDTIKLEVLNAVHQSLSEFANYFQLFKNNDMYFVAVMLNPTMRIDSFRNFMTSLDAEHYYERTKVIIEQYMKYQESVGVHPDKTSVVRTVTICGEIPKVPNFNFELSVQSNRDLPDRGSSRKEWDLYLHEVEATQGQDFDALNWWHSRQEKFRGLFPLAVSLLTTKFSISSSPVPAVVEKMLAGKGLGAASDNHARLQVLLQDRFQKFGLHRSESDDGFETSRLVSSGSTTEDDDVSNDFGNEVF</sequence>
<protein>
    <submittedName>
        <fullName evidence="7">Putative transposase of the Rover3 hAT-like family</fullName>
    </submittedName>
</protein>
<evidence type="ECO:0000256" key="4">
    <source>
        <dbReference type="ARBA" id="ARBA00022833"/>
    </source>
</evidence>
<reference evidence="8" key="1">
    <citation type="submission" date="2016-03" db="EMBL/GenBank/DDBJ databases">
        <authorList>
            <person name="Devillers Hugo."/>
        </authorList>
    </citation>
    <scope>NUCLEOTIDE SEQUENCE [LARGE SCALE GENOMIC DNA]</scope>
</reference>
<dbReference type="InterPro" id="IPR012337">
    <property type="entry name" value="RNaseH-like_sf"/>
</dbReference>
<dbReference type="InterPro" id="IPR052035">
    <property type="entry name" value="ZnF_BED_domain_contain"/>
</dbReference>
<dbReference type="AlphaFoldDB" id="A0A1G4IYS0"/>
<evidence type="ECO:0000256" key="1">
    <source>
        <dbReference type="ARBA" id="ARBA00004123"/>
    </source>
</evidence>
<keyword evidence="8" id="KW-1185">Reference proteome</keyword>
<accession>A0A1G4IYS0</accession>
<dbReference type="Proteomes" id="UP000191144">
    <property type="component" value="Chromosome C"/>
</dbReference>
<dbReference type="OrthoDB" id="4837779at2759"/>
<evidence type="ECO:0000313" key="8">
    <source>
        <dbReference type="Proteomes" id="UP000191144"/>
    </source>
</evidence>
<dbReference type="GO" id="GO:0005634">
    <property type="term" value="C:nucleus"/>
    <property type="evidence" value="ECO:0007669"/>
    <property type="project" value="UniProtKB-SubCell"/>
</dbReference>
<feature type="region of interest" description="Disordered" evidence="6">
    <location>
        <begin position="716"/>
        <end position="747"/>
    </location>
</feature>